<dbReference type="InterPro" id="IPR011990">
    <property type="entry name" value="TPR-like_helical_dom_sf"/>
</dbReference>
<dbReference type="Pfam" id="PF07980">
    <property type="entry name" value="SusD_RagB"/>
    <property type="match status" value="1"/>
</dbReference>
<dbReference type="CDD" id="cd08977">
    <property type="entry name" value="SusD"/>
    <property type="match status" value="1"/>
</dbReference>
<comment type="similarity">
    <text evidence="2">Belongs to the SusD family.</text>
</comment>
<dbReference type="PROSITE" id="PS51257">
    <property type="entry name" value="PROKAR_LIPOPROTEIN"/>
    <property type="match status" value="1"/>
</dbReference>
<name>A0A412Y035_9BACE</name>
<dbReference type="Pfam" id="PF14322">
    <property type="entry name" value="SusD-like_3"/>
    <property type="match status" value="1"/>
</dbReference>
<evidence type="ECO:0000256" key="5">
    <source>
        <dbReference type="ARBA" id="ARBA00023237"/>
    </source>
</evidence>
<feature type="domain" description="SusD-like N-terminal" evidence="7">
    <location>
        <begin position="75"/>
        <end position="216"/>
    </location>
</feature>
<comment type="subcellular location">
    <subcellularLocation>
        <location evidence="1">Cell outer membrane</location>
    </subcellularLocation>
</comment>
<accession>A0A412Y035</accession>
<comment type="caution">
    <text evidence="8">The sequence shown here is derived from an EMBL/GenBank/DDBJ whole genome shotgun (WGS) entry which is preliminary data.</text>
</comment>
<evidence type="ECO:0000256" key="4">
    <source>
        <dbReference type="ARBA" id="ARBA00023136"/>
    </source>
</evidence>
<keyword evidence="5" id="KW-0998">Cell outer membrane</keyword>
<organism evidence="8 9">
    <name type="scientific">Bacteroides intestinalis</name>
    <dbReference type="NCBI Taxonomy" id="329854"/>
    <lineage>
        <taxon>Bacteria</taxon>
        <taxon>Pseudomonadati</taxon>
        <taxon>Bacteroidota</taxon>
        <taxon>Bacteroidia</taxon>
        <taxon>Bacteroidales</taxon>
        <taxon>Bacteroidaceae</taxon>
        <taxon>Bacteroides</taxon>
    </lineage>
</organism>
<dbReference type="AlphaFoldDB" id="A0A412Y035"/>
<dbReference type="EMBL" id="QRZF01000013">
    <property type="protein sequence ID" value="RGV50930.1"/>
    <property type="molecule type" value="Genomic_DNA"/>
</dbReference>
<dbReference type="InterPro" id="IPR012944">
    <property type="entry name" value="SusD_RagB_dom"/>
</dbReference>
<reference evidence="8 9" key="1">
    <citation type="submission" date="2018-08" db="EMBL/GenBank/DDBJ databases">
        <title>A genome reference for cultivated species of the human gut microbiota.</title>
        <authorList>
            <person name="Zou Y."/>
            <person name="Xue W."/>
            <person name="Luo G."/>
        </authorList>
    </citation>
    <scope>NUCLEOTIDE SEQUENCE [LARGE SCALE GENOMIC DNA]</scope>
    <source>
        <strain evidence="8 9">AF14-32</strain>
    </source>
</reference>
<protein>
    <submittedName>
        <fullName evidence="8">RagB/SusD family nutrient uptake outer membrane protein</fullName>
    </submittedName>
</protein>
<gene>
    <name evidence="8" type="ORF">DWW10_17120</name>
</gene>
<evidence type="ECO:0000313" key="9">
    <source>
        <dbReference type="Proteomes" id="UP000283850"/>
    </source>
</evidence>
<dbReference type="GO" id="GO:0009279">
    <property type="term" value="C:cell outer membrane"/>
    <property type="evidence" value="ECO:0007669"/>
    <property type="project" value="UniProtKB-SubCell"/>
</dbReference>
<evidence type="ECO:0000313" key="8">
    <source>
        <dbReference type="EMBL" id="RGV50930.1"/>
    </source>
</evidence>
<keyword evidence="4" id="KW-0472">Membrane</keyword>
<dbReference type="RefSeq" id="WP_118421968.1">
    <property type="nucleotide sequence ID" value="NZ_QRZF01000013.1"/>
</dbReference>
<feature type="domain" description="RagB/SusD" evidence="6">
    <location>
        <begin position="269"/>
        <end position="559"/>
    </location>
</feature>
<evidence type="ECO:0000259" key="7">
    <source>
        <dbReference type="Pfam" id="PF14322"/>
    </source>
</evidence>
<dbReference type="Gene3D" id="1.25.40.390">
    <property type="match status" value="1"/>
</dbReference>
<evidence type="ECO:0000256" key="1">
    <source>
        <dbReference type="ARBA" id="ARBA00004442"/>
    </source>
</evidence>
<evidence type="ECO:0000259" key="6">
    <source>
        <dbReference type="Pfam" id="PF07980"/>
    </source>
</evidence>
<dbReference type="InterPro" id="IPR033985">
    <property type="entry name" value="SusD-like_N"/>
</dbReference>
<dbReference type="Proteomes" id="UP000283850">
    <property type="component" value="Unassembled WGS sequence"/>
</dbReference>
<proteinExistence type="inferred from homology"/>
<evidence type="ECO:0000256" key="3">
    <source>
        <dbReference type="ARBA" id="ARBA00022729"/>
    </source>
</evidence>
<evidence type="ECO:0000256" key="2">
    <source>
        <dbReference type="ARBA" id="ARBA00006275"/>
    </source>
</evidence>
<dbReference type="SUPFAM" id="SSF48452">
    <property type="entry name" value="TPR-like"/>
    <property type="match status" value="1"/>
</dbReference>
<sequence length="562" mass="65118">MKKYLIISAIALFSSCSDILDITPSDKITDAAVWTDANLVSAYQVELYNCVQNGFRSWNDWLSKGTDETYPSINWGPSMYQCGEMTPDNIGSLDYWNTGYQYIRKINLFIEKMNNTTLNMGNKDCLVAEAKFLKAWIYFQLITRYGGVPIINECYSLEDASSVTFTRNTLDECVTEIERLINEAIPALPQTYYTDNANFGRATQDVCRALLSRTYLYMASPLFNPSNDKAKWQKAADAAKEFMDKAGNTYELYPDYGESFRLTSGILNKEWIWGRNFTSTNGHDAPMDNLGRRWGGYGGWFASNGPSQNLVDDYDMQSTGLPAFKWVNGEKVLNEESGYDPQNPYADRDPRMDATVIHDGAVYRDVTHEMWIAEDQQTWGYDSYKQSGDNPRTNYVLRKFMPEADQAIGWEIKCVIPWPYFRLAEIYLNYAEAMFELGNEDACREYMNKVRSRVNMPGISSTVTGEDLRQRLYNERRVEFAFESHRIFDVRRWKIAMETENRDIYGMDIYLDTNTGRKRYEPVKLYDKKGKFTERMYMIPVSNDELRKNNGTLEQTSTWIDY</sequence>
<keyword evidence="3" id="KW-0732">Signal</keyword>